<dbReference type="Proteomes" id="UP000189703">
    <property type="component" value="Unplaced"/>
</dbReference>
<keyword evidence="4" id="KW-1133">Transmembrane helix</keyword>
<evidence type="ECO:0000313" key="6">
    <source>
        <dbReference type="RefSeq" id="XP_010267165.1"/>
    </source>
</evidence>
<protein>
    <submittedName>
        <fullName evidence="6">1-aminocyclopropane-1-carboxylate oxidase 5</fullName>
    </submittedName>
</protein>
<dbReference type="InterPro" id="IPR044861">
    <property type="entry name" value="IPNS-like_FE2OG_OXY"/>
</dbReference>
<reference evidence="6" key="1">
    <citation type="submission" date="2025-08" db="UniProtKB">
        <authorList>
            <consortium name="RefSeq"/>
        </authorList>
    </citation>
    <scope>IDENTIFICATION</scope>
</reference>
<evidence type="ECO:0000256" key="4">
    <source>
        <dbReference type="SAM" id="Phobius"/>
    </source>
</evidence>
<evidence type="ECO:0000256" key="3">
    <source>
        <dbReference type="SAM" id="MobiDB-lite"/>
    </source>
</evidence>
<dbReference type="GO" id="GO:0046872">
    <property type="term" value="F:metal ion binding"/>
    <property type="evidence" value="ECO:0007669"/>
    <property type="project" value="UniProtKB-KW"/>
</dbReference>
<keyword evidence="5" id="KW-1185">Reference proteome</keyword>
<name>A0A1U8AW19_NELNU</name>
<feature type="transmembrane region" description="Helical" evidence="4">
    <location>
        <begin position="354"/>
        <end position="371"/>
    </location>
</feature>
<dbReference type="Pfam" id="PF14226">
    <property type="entry name" value="DIOX_N"/>
    <property type="match status" value="1"/>
</dbReference>
<dbReference type="SUPFAM" id="SSF51197">
    <property type="entry name" value="Clavaminate synthase-like"/>
    <property type="match status" value="1"/>
</dbReference>
<accession>A0A1U8AW19</accession>
<dbReference type="GeneID" id="104604500"/>
<feature type="region of interest" description="Disordered" evidence="3">
    <location>
        <begin position="1"/>
        <end position="22"/>
    </location>
</feature>
<dbReference type="eggNOG" id="ENOG502QWIC">
    <property type="taxonomic scope" value="Eukaryota"/>
</dbReference>
<proteinExistence type="predicted"/>
<dbReference type="FunCoup" id="A0A1U8AW19">
    <property type="interactions" value="534"/>
</dbReference>
<dbReference type="Pfam" id="PF03171">
    <property type="entry name" value="2OG-FeII_Oxy"/>
    <property type="match status" value="1"/>
</dbReference>
<dbReference type="KEGG" id="nnu:104604500"/>
<dbReference type="RefSeq" id="XP_010267165.1">
    <property type="nucleotide sequence ID" value="XM_010268863.2"/>
</dbReference>
<organism evidence="5 6">
    <name type="scientific">Nelumbo nucifera</name>
    <name type="common">Sacred lotus</name>
    <dbReference type="NCBI Taxonomy" id="4432"/>
    <lineage>
        <taxon>Eukaryota</taxon>
        <taxon>Viridiplantae</taxon>
        <taxon>Streptophyta</taxon>
        <taxon>Embryophyta</taxon>
        <taxon>Tracheophyta</taxon>
        <taxon>Spermatophyta</taxon>
        <taxon>Magnoliopsida</taxon>
        <taxon>Proteales</taxon>
        <taxon>Nelumbonaceae</taxon>
        <taxon>Nelumbo</taxon>
    </lineage>
</organism>
<sequence>MPTSPGALPANQPDFRAPPPSPIGNAIARRPAVVNEDEITEFLEHSLRVPDLILPEQIFPRQIPIGDPPEIDFESISLLDKNSISKVLEPATVVGCFQIVNHGISADLIRSVSAAADGLFRISSENKATVLRSSAKLYGFEEFSGGEESDADTSEEFVWCMDDGLNSVMERIWPDGYSNFSAKMKNLSKEVEKVANKVFLHMLSESTLIRRAEKEEGQEFCDSMTCIYKHRRNIPAARCISSLKSDVIRMLIRGSDYSHALCVHICEGSSEFHVYSKKGWMSFSPNKDAIVVTVGDRIQVWSGGQYRHVVGRPIFRVEDDEDPISMAFLYSPPTISHQSPHGNRNRTISLGQQAITAILLILAYHFLLYIYNKF</sequence>
<dbReference type="Gene3D" id="2.60.120.330">
    <property type="entry name" value="B-lactam Antibiotic, Isopenicillin N Synthase, Chain"/>
    <property type="match status" value="1"/>
</dbReference>
<gene>
    <name evidence="6" type="primary">LOC104604500</name>
</gene>
<dbReference type="PANTHER" id="PTHR34945:SF8">
    <property type="entry name" value="DOWNSTREAM TARGET OF AGL15-4"/>
    <property type="match status" value="1"/>
</dbReference>
<dbReference type="OrthoDB" id="1928184at2759"/>
<keyword evidence="4" id="KW-0472">Membrane</keyword>
<keyword evidence="2" id="KW-0408">Iron</keyword>
<keyword evidence="4" id="KW-0812">Transmembrane</keyword>
<dbReference type="InterPro" id="IPR026992">
    <property type="entry name" value="DIOX_N"/>
</dbReference>
<dbReference type="AlphaFoldDB" id="A0A1U8AW19"/>
<keyword evidence="1" id="KW-0479">Metal-binding</keyword>
<dbReference type="PANTHER" id="PTHR34945">
    <property type="entry name" value="2-OXOGLUTARATE (2OG) AND FE(II)-DEPENDENT OXYGENASE SUPERFAMILY PROTEIN"/>
    <property type="match status" value="1"/>
</dbReference>
<evidence type="ECO:0000313" key="5">
    <source>
        <dbReference type="Proteomes" id="UP000189703"/>
    </source>
</evidence>
<dbReference type="OMA" id="LCIRKHR"/>
<evidence type="ECO:0000256" key="1">
    <source>
        <dbReference type="ARBA" id="ARBA00022723"/>
    </source>
</evidence>
<evidence type="ECO:0000256" key="2">
    <source>
        <dbReference type="ARBA" id="ARBA00023004"/>
    </source>
</evidence>
<dbReference type="InterPro" id="IPR027443">
    <property type="entry name" value="IPNS-like_sf"/>
</dbReference>